<dbReference type="InterPro" id="IPR050580">
    <property type="entry name" value="2H_phosphoesterase_YjcG-like"/>
</dbReference>
<dbReference type="RefSeq" id="WP_320378701.1">
    <property type="nucleotide sequence ID" value="NZ_JAWDIQ010000001.1"/>
</dbReference>
<dbReference type="PANTHER" id="PTHR40037:SF1">
    <property type="entry name" value="PHOSPHOESTERASE SAOUHSC_00951-RELATED"/>
    <property type="match status" value="1"/>
</dbReference>
<dbReference type="Proteomes" id="UP001275315">
    <property type="component" value="Unassembled WGS sequence"/>
</dbReference>
<evidence type="ECO:0000313" key="3">
    <source>
        <dbReference type="EMBL" id="MDY0407925.1"/>
    </source>
</evidence>
<dbReference type="InterPro" id="IPR009097">
    <property type="entry name" value="Cyclic_Pdiesterase"/>
</dbReference>
<feature type="short sequence motif" description="HXTX 1" evidence="2">
    <location>
        <begin position="34"/>
        <end position="37"/>
    </location>
</feature>
<dbReference type="NCBIfam" id="NF010223">
    <property type="entry name" value="PRK13679.1"/>
    <property type="match status" value="1"/>
</dbReference>
<keyword evidence="1 2" id="KW-0378">Hydrolase</keyword>
<evidence type="ECO:0000313" key="4">
    <source>
        <dbReference type="Proteomes" id="UP001275315"/>
    </source>
</evidence>
<keyword evidence="4" id="KW-1185">Reference proteome</keyword>
<dbReference type="HAMAP" id="MF_01444">
    <property type="entry name" value="2H_phosphoesterase_YjcG"/>
    <property type="match status" value="1"/>
</dbReference>
<evidence type="ECO:0000256" key="2">
    <source>
        <dbReference type="HAMAP-Rule" id="MF_01444"/>
    </source>
</evidence>
<dbReference type="Gene3D" id="3.90.1140.10">
    <property type="entry name" value="Cyclic phosphodiesterase"/>
    <property type="match status" value="1"/>
</dbReference>
<accession>A0ABU5CNJ8</accession>
<evidence type="ECO:0000256" key="1">
    <source>
        <dbReference type="ARBA" id="ARBA00022801"/>
    </source>
</evidence>
<feature type="active site" description="Proton acceptor" evidence="2">
    <location>
        <position position="115"/>
    </location>
</feature>
<organism evidence="3 4">
    <name type="scientific">Paracerasibacillus soli</name>
    <dbReference type="NCBI Taxonomy" id="480284"/>
    <lineage>
        <taxon>Bacteria</taxon>
        <taxon>Bacillati</taxon>
        <taxon>Bacillota</taxon>
        <taxon>Bacilli</taxon>
        <taxon>Bacillales</taxon>
        <taxon>Bacillaceae</taxon>
        <taxon>Paracerasibacillus</taxon>
    </lineage>
</organism>
<sequence>MNYGIAIFPSREIQDLANSYRKRYDSRYKLIPPHLTLKAAFQADEAVIDELVPELKKIANELKPFSINIEKVSSFVPLSNTIYLKVNPIDELTLLYEKLHSGKFPKDSEHPFVPHITIGQDLKDDEFSDIYGSLRMEKFNLSDTVDRFQLLYQLGNGSWTVHESFVFGNEKL</sequence>
<gene>
    <name evidence="3" type="ORF">RWD45_03985</name>
</gene>
<feature type="short sequence motif" description="HXTX 2" evidence="2">
    <location>
        <begin position="115"/>
        <end position="118"/>
    </location>
</feature>
<reference evidence="3 4" key="1">
    <citation type="submission" date="2023-10" db="EMBL/GenBank/DDBJ databases">
        <title>Virgibacillus soli CC-YMP-6 genome.</title>
        <authorList>
            <person name="Miliotis G."/>
            <person name="Sengupta P."/>
            <person name="Hameed A."/>
            <person name="Chuvochina M."/>
            <person name="Mcdonagh F."/>
            <person name="Simpson A.C."/>
            <person name="Singh N.K."/>
            <person name="Rekha P.D."/>
            <person name="Raman K."/>
            <person name="Hugenholtz P."/>
            <person name="Venkateswaran K."/>
        </authorList>
    </citation>
    <scope>NUCLEOTIDE SEQUENCE [LARGE SCALE GENOMIC DNA]</scope>
    <source>
        <strain evidence="3 4">CC-YMP-6</strain>
    </source>
</reference>
<comment type="caution">
    <text evidence="3">The sequence shown here is derived from an EMBL/GenBank/DDBJ whole genome shotgun (WGS) entry which is preliminary data.</text>
</comment>
<dbReference type="EMBL" id="JAWDIQ010000001">
    <property type="protein sequence ID" value="MDY0407925.1"/>
    <property type="molecule type" value="Genomic_DNA"/>
</dbReference>
<comment type="similarity">
    <text evidence="2">Belongs to the 2H phosphoesterase superfamily. YjcG family.</text>
</comment>
<protein>
    <recommendedName>
        <fullName evidence="2">Putative phosphoesterase RWD45_03985</fullName>
        <ecNumber evidence="2">3.1.-.-</ecNumber>
    </recommendedName>
</protein>
<dbReference type="SUPFAM" id="SSF55144">
    <property type="entry name" value="LigT-like"/>
    <property type="match status" value="1"/>
</dbReference>
<dbReference type="Pfam" id="PF13563">
    <property type="entry name" value="2_5_RNA_ligase2"/>
    <property type="match status" value="1"/>
</dbReference>
<dbReference type="InterPro" id="IPR022932">
    <property type="entry name" value="YjcG"/>
</dbReference>
<name>A0ABU5CNJ8_9BACI</name>
<proteinExistence type="inferred from homology"/>
<feature type="active site" description="Proton donor" evidence="2">
    <location>
        <position position="34"/>
    </location>
</feature>
<dbReference type="EC" id="3.1.-.-" evidence="2"/>
<dbReference type="PANTHER" id="PTHR40037">
    <property type="entry name" value="PHOSPHOESTERASE YJCG-RELATED"/>
    <property type="match status" value="1"/>
</dbReference>